<dbReference type="NCBIfam" id="TIGR00199">
    <property type="entry name" value="PncC_domain"/>
    <property type="match status" value="1"/>
</dbReference>
<dbReference type="Gene3D" id="3.90.950.20">
    <property type="entry name" value="CinA-like"/>
    <property type="match status" value="1"/>
</dbReference>
<accession>A0ABS0HHA7</accession>
<comment type="caution">
    <text evidence="2">The sequence shown here is derived from an EMBL/GenBank/DDBJ whole genome shotgun (WGS) entry which is preliminary data.</text>
</comment>
<dbReference type="EMBL" id="JADQDC010000007">
    <property type="protein sequence ID" value="MBF9151617.1"/>
    <property type="molecule type" value="Genomic_DNA"/>
</dbReference>
<dbReference type="SUPFAM" id="SSF142433">
    <property type="entry name" value="CinA-like"/>
    <property type="match status" value="1"/>
</dbReference>
<dbReference type="Pfam" id="PF02464">
    <property type="entry name" value="CinA"/>
    <property type="match status" value="1"/>
</dbReference>
<sequence length="164" mass="17332">MSESREDLKAMAERVLAAAKRADLMLATAESCTGGQLAALFTSIEGLSSQFDRGFVTYTARSKSDLLGIDPMLVIRHGEVSREVAQAMAAGALEHSAAGLVCAITGFAGPGEPDDETGLIHLAVLRKGAPPILRECHFGERGREESRDMTVRAALEMMAEALGA</sequence>
<evidence type="ECO:0000259" key="1">
    <source>
        <dbReference type="Pfam" id="PF02464"/>
    </source>
</evidence>
<evidence type="ECO:0000313" key="2">
    <source>
        <dbReference type="EMBL" id="MBF9151617.1"/>
    </source>
</evidence>
<feature type="domain" description="CinA C-terminal" evidence="1">
    <location>
        <begin position="10"/>
        <end position="161"/>
    </location>
</feature>
<dbReference type="InterPro" id="IPR008136">
    <property type="entry name" value="CinA_C"/>
</dbReference>
<proteinExistence type="predicted"/>
<keyword evidence="3" id="KW-1185">Reference proteome</keyword>
<dbReference type="Proteomes" id="UP000600799">
    <property type="component" value="Unassembled WGS sequence"/>
</dbReference>
<evidence type="ECO:0000313" key="3">
    <source>
        <dbReference type="Proteomes" id="UP000600799"/>
    </source>
</evidence>
<organism evidence="2 3">
    <name type="scientific">Novosphingobium jiangmenense</name>
    <dbReference type="NCBI Taxonomy" id="2791981"/>
    <lineage>
        <taxon>Bacteria</taxon>
        <taxon>Pseudomonadati</taxon>
        <taxon>Pseudomonadota</taxon>
        <taxon>Alphaproteobacteria</taxon>
        <taxon>Sphingomonadales</taxon>
        <taxon>Sphingomonadaceae</taxon>
        <taxon>Novosphingobium</taxon>
    </lineage>
</organism>
<name>A0ABS0HHA7_9SPHN</name>
<gene>
    <name evidence="2" type="ORF">I2488_11435</name>
</gene>
<protein>
    <submittedName>
        <fullName evidence="2">CinA family protein</fullName>
    </submittedName>
</protein>
<reference evidence="2 3" key="1">
    <citation type="submission" date="2020-11" db="EMBL/GenBank/DDBJ databases">
        <title>The genome sequence of Novosphingobium sp. 1Y9A.</title>
        <authorList>
            <person name="Liu Y."/>
        </authorList>
    </citation>
    <scope>NUCLEOTIDE SEQUENCE [LARGE SCALE GENOMIC DNA]</scope>
    <source>
        <strain evidence="2 3">1Y9A</strain>
    </source>
</reference>
<dbReference type="RefSeq" id="WP_196275944.1">
    <property type="nucleotide sequence ID" value="NZ_JADQDC010000007.1"/>
</dbReference>
<dbReference type="InterPro" id="IPR036653">
    <property type="entry name" value="CinA-like_C"/>
</dbReference>